<keyword evidence="1" id="KW-1133">Transmembrane helix</keyword>
<dbReference type="AlphaFoldDB" id="A0A915AX43"/>
<sequence length="148" mass="16686">SNSFDDPNFICTPKRLFTFFAITRTLDLIGNAFGFLITTATFTSQTNLSFEALCGREFCFSTHRDDLISSLSSIANFFMIFTRKFIPISTQFIFHALLCIGIFIATLPRRSIYTTIVDASVDQSPIDILAVSETSSISYHLFLCRSFN</sequence>
<proteinExistence type="predicted"/>
<evidence type="ECO:0000313" key="3">
    <source>
        <dbReference type="WBParaSite" id="PgR019_g056_t01"/>
    </source>
</evidence>
<protein>
    <submittedName>
        <fullName evidence="3">Uncharacterized protein</fullName>
    </submittedName>
</protein>
<name>A0A915AX43_PARUN</name>
<evidence type="ECO:0000313" key="2">
    <source>
        <dbReference type="Proteomes" id="UP000887569"/>
    </source>
</evidence>
<feature type="transmembrane region" description="Helical" evidence="1">
    <location>
        <begin position="85"/>
        <end position="107"/>
    </location>
</feature>
<keyword evidence="1" id="KW-0812">Transmembrane</keyword>
<dbReference type="Proteomes" id="UP000887569">
    <property type="component" value="Unplaced"/>
</dbReference>
<keyword evidence="1" id="KW-0472">Membrane</keyword>
<accession>A0A915AX43</accession>
<dbReference type="WBParaSite" id="PgR019_g056_t01">
    <property type="protein sequence ID" value="PgR019_g056_t01"/>
    <property type="gene ID" value="PgR019_g056"/>
</dbReference>
<organism evidence="2 3">
    <name type="scientific">Parascaris univalens</name>
    <name type="common">Nematode worm</name>
    <dbReference type="NCBI Taxonomy" id="6257"/>
    <lineage>
        <taxon>Eukaryota</taxon>
        <taxon>Metazoa</taxon>
        <taxon>Ecdysozoa</taxon>
        <taxon>Nematoda</taxon>
        <taxon>Chromadorea</taxon>
        <taxon>Rhabditida</taxon>
        <taxon>Spirurina</taxon>
        <taxon>Ascaridomorpha</taxon>
        <taxon>Ascaridoidea</taxon>
        <taxon>Ascarididae</taxon>
        <taxon>Parascaris</taxon>
    </lineage>
</organism>
<keyword evidence="2" id="KW-1185">Reference proteome</keyword>
<reference evidence="3" key="1">
    <citation type="submission" date="2022-11" db="UniProtKB">
        <authorList>
            <consortium name="WormBaseParasite"/>
        </authorList>
    </citation>
    <scope>IDENTIFICATION</scope>
</reference>
<evidence type="ECO:0000256" key="1">
    <source>
        <dbReference type="SAM" id="Phobius"/>
    </source>
</evidence>